<dbReference type="PANTHER" id="PTHR35174:SF3">
    <property type="entry name" value="BLL7171 PROTEIN"/>
    <property type="match status" value="1"/>
</dbReference>
<comment type="caution">
    <text evidence="3">The sequence shown here is derived from an EMBL/GenBank/DDBJ whole genome shotgun (WGS) entry which is preliminary data.</text>
</comment>
<protein>
    <recommendedName>
        <fullName evidence="2">YCII-related domain-containing protein</fullName>
    </recommendedName>
</protein>
<dbReference type="EMBL" id="SDWV01000033">
    <property type="protein sequence ID" value="RYC03833.1"/>
    <property type="molecule type" value="Genomic_DNA"/>
</dbReference>
<dbReference type="InterPro" id="IPR005545">
    <property type="entry name" value="YCII"/>
</dbReference>
<accession>A0A4Q2SFK3</accession>
<evidence type="ECO:0000313" key="3">
    <source>
        <dbReference type="EMBL" id="RYC03833.1"/>
    </source>
</evidence>
<dbReference type="Pfam" id="PF03795">
    <property type="entry name" value="YCII"/>
    <property type="match status" value="1"/>
</dbReference>
<evidence type="ECO:0000256" key="1">
    <source>
        <dbReference type="ARBA" id="ARBA00007689"/>
    </source>
</evidence>
<name>A0A4Q2SFK3_9ACTN</name>
<gene>
    <name evidence="3" type="ORF">EUA94_21170</name>
</gene>
<comment type="similarity">
    <text evidence="1">Belongs to the YciI family.</text>
</comment>
<dbReference type="Proteomes" id="UP000291101">
    <property type="component" value="Unassembled WGS sequence"/>
</dbReference>
<evidence type="ECO:0000313" key="4">
    <source>
        <dbReference type="Proteomes" id="UP000291101"/>
    </source>
</evidence>
<reference evidence="3 4" key="1">
    <citation type="submission" date="2019-01" db="EMBL/GenBank/DDBJ databases">
        <title>Novel species of Nocardioides.</title>
        <authorList>
            <person name="Liu Q."/>
            <person name="X Y.-H."/>
        </authorList>
    </citation>
    <scope>NUCLEOTIDE SEQUENCE [LARGE SCALE GENOMIC DNA]</scope>
    <source>
        <strain evidence="3 4">HLT2-9</strain>
    </source>
</reference>
<dbReference type="RefSeq" id="WP_129428906.1">
    <property type="nucleotide sequence ID" value="NZ_SDWV01000033.1"/>
</dbReference>
<dbReference type="AlphaFoldDB" id="A0A4Q2SFK3"/>
<proteinExistence type="inferred from homology"/>
<keyword evidence="4" id="KW-1185">Reference proteome</keyword>
<dbReference type="OrthoDB" id="668782at2"/>
<dbReference type="Gene3D" id="3.30.70.1060">
    <property type="entry name" value="Dimeric alpha+beta barrel"/>
    <property type="match status" value="1"/>
</dbReference>
<organism evidence="3 4">
    <name type="scientific">Nocardioides zhouii</name>
    <dbReference type="NCBI Taxonomy" id="1168729"/>
    <lineage>
        <taxon>Bacteria</taxon>
        <taxon>Bacillati</taxon>
        <taxon>Actinomycetota</taxon>
        <taxon>Actinomycetes</taxon>
        <taxon>Propionibacteriales</taxon>
        <taxon>Nocardioidaceae</taxon>
        <taxon>Nocardioides</taxon>
    </lineage>
</organism>
<evidence type="ECO:0000259" key="2">
    <source>
        <dbReference type="Pfam" id="PF03795"/>
    </source>
</evidence>
<dbReference type="InterPro" id="IPR011008">
    <property type="entry name" value="Dimeric_a/b-barrel"/>
</dbReference>
<dbReference type="PANTHER" id="PTHR35174">
    <property type="entry name" value="BLL7171 PROTEIN-RELATED"/>
    <property type="match status" value="1"/>
</dbReference>
<feature type="domain" description="YCII-related" evidence="2">
    <location>
        <begin position="3"/>
        <end position="114"/>
    </location>
</feature>
<sequence>MAKYAILIYEDPAFYENISPEAWPAVVDAHSKFVEQVFALGGSLAGGEALAPPTTATTIKGGGTVTDGPFVETKEALNGIYVIEARDLDHAVEIAKLCPAPAPGGGVEVRPVVDPTTNPF</sequence>
<dbReference type="SUPFAM" id="SSF54909">
    <property type="entry name" value="Dimeric alpha+beta barrel"/>
    <property type="match status" value="1"/>
</dbReference>